<gene>
    <name evidence="2" type="ORF">FIB18_22000</name>
</gene>
<protein>
    <submittedName>
        <fullName evidence="2">Phosphotransferase family protein</fullName>
    </submittedName>
</protein>
<dbReference type="InterPro" id="IPR011009">
    <property type="entry name" value="Kinase-like_dom_sf"/>
</dbReference>
<dbReference type="PANTHER" id="PTHR47829">
    <property type="entry name" value="HYDROLASE, PUTATIVE (AFU_ORTHOLOGUE AFUA_1G12880)-RELATED"/>
    <property type="match status" value="1"/>
</dbReference>
<dbReference type="InterPro" id="IPR052898">
    <property type="entry name" value="ACAD10-like"/>
</dbReference>
<dbReference type="Proteomes" id="UP000313390">
    <property type="component" value="Unassembled WGS sequence"/>
</dbReference>
<dbReference type="CDD" id="cd05154">
    <property type="entry name" value="ACAD10_11_N-like"/>
    <property type="match status" value="1"/>
</dbReference>
<dbReference type="Gene3D" id="3.30.200.20">
    <property type="entry name" value="Phosphorylase Kinase, domain 1"/>
    <property type="match status" value="1"/>
</dbReference>
<name>A0A5C5CCR3_9HYPH</name>
<dbReference type="Gene3D" id="3.90.1200.10">
    <property type="match status" value="1"/>
</dbReference>
<evidence type="ECO:0000313" key="2">
    <source>
        <dbReference type="EMBL" id="TNV09092.1"/>
    </source>
</evidence>
<keyword evidence="2" id="KW-0808">Transferase</keyword>
<reference evidence="2 3" key="1">
    <citation type="journal article" date="2011" name="Int. J. Syst. Evol. Microbiol.">
        <title>Ochrobactrum pecoris sp. nov., isolated from farm animals.</title>
        <authorList>
            <person name="Kampfer P."/>
            <person name="Huber B."/>
            <person name="Busse H.J."/>
            <person name="Scholz H.C."/>
            <person name="Tomaso H."/>
            <person name="Hotzel H."/>
            <person name="Melzer F."/>
        </authorList>
    </citation>
    <scope>NUCLEOTIDE SEQUENCE [LARGE SCALE GENOMIC DNA]</scope>
    <source>
        <strain evidence="2 3">08RB2639</strain>
    </source>
</reference>
<dbReference type="Pfam" id="PF01636">
    <property type="entry name" value="APH"/>
    <property type="match status" value="1"/>
</dbReference>
<evidence type="ECO:0000313" key="3">
    <source>
        <dbReference type="Proteomes" id="UP000313390"/>
    </source>
</evidence>
<dbReference type="InterPro" id="IPR041726">
    <property type="entry name" value="ACAD10_11_N"/>
</dbReference>
<comment type="caution">
    <text evidence="2">The sequence shown here is derived from an EMBL/GenBank/DDBJ whole genome shotgun (WGS) entry which is preliminary data.</text>
</comment>
<dbReference type="GO" id="GO:0016740">
    <property type="term" value="F:transferase activity"/>
    <property type="evidence" value="ECO:0007669"/>
    <property type="project" value="UniProtKB-KW"/>
</dbReference>
<dbReference type="EMBL" id="VEWK01000016">
    <property type="protein sequence ID" value="TNV09092.1"/>
    <property type="molecule type" value="Genomic_DNA"/>
</dbReference>
<evidence type="ECO:0000259" key="1">
    <source>
        <dbReference type="Pfam" id="PF01636"/>
    </source>
</evidence>
<dbReference type="OrthoDB" id="3806873at2"/>
<dbReference type="SUPFAM" id="SSF56112">
    <property type="entry name" value="Protein kinase-like (PK-like)"/>
    <property type="match status" value="1"/>
</dbReference>
<proteinExistence type="predicted"/>
<organism evidence="2 3">
    <name type="scientific">Brucella pecoris</name>
    <dbReference type="NCBI Taxonomy" id="867683"/>
    <lineage>
        <taxon>Bacteria</taxon>
        <taxon>Pseudomonadati</taxon>
        <taxon>Pseudomonadota</taxon>
        <taxon>Alphaproteobacteria</taxon>
        <taxon>Hyphomicrobiales</taxon>
        <taxon>Brucellaceae</taxon>
        <taxon>Brucella/Ochrobactrum group</taxon>
        <taxon>Brucella</taxon>
    </lineage>
</organism>
<dbReference type="AlphaFoldDB" id="A0A5C5CCR3"/>
<feature type="domain" description="Aminoglycoside phosphotransferase" evidence="1">
    <location>
        <begin position="39"/>
        <end position="262"/>
    </location>
</feature>
<dbReference type="InterPro" id="IPR002575">
    <property type="entry name" value="Aminoglycoside_PTrfase"/>
</dbReference>
<dbReference type="PANTHER" id="PTHR47829:SF1">
    <property type="entry name" value="HAD FAMILY PHOSPHATASE"/>
    <property type="match status" value="1"/>
</dbReference>
<sequence>MGRCWRASEVTAVSQSPDFEPARLAAFLEARFGPGVMGLQRIGGGQSNPTYFVDFGGRRMVLRKQPKGEILRGAHAIDREYRVMQAFAATDVPVPKMVLFHEDTDILGTPFFLMERIDGRVISDCTLPGMAPSERRAVYQSMAETLAKMHSYQPSEIGLGDYGRSGDYFTRQVHRWTTQLKGSSFSDDPVLDALAERITGLLPPDDGLVSIAHGDFRLGNMMFHPSEPRVIAVLDWELSTIGHPLADLAFSAMPWFTSPDEYGGILGHGGDGIPHVGEFFQFYRAMLPDVPQPQPFHVAFALFRFAVIFVGIADRARVGNAADPEAARYAPLAGRFAIRANEVLDRSPAGFLQ</sequence>
<accession>A0A5C5CCR3</accession>